<dbReference type="InParanoid" id="A0A0D8JS66"/>
<dbReference type="VEuPathDB" id="FungiDB:CIMG_12757"/>
<dbReference type="Proteomes" id="UP000001261">
    <property type="component" value="Unassembled WGS sequence"/>
</dbReference>
<reference evidence="2" key="2">
    <citation type="journal article" date="2010" name="Genome Res.">
        <title>Population genomic sequencing of Coccidioides fungi reveals recent hybridization and transposon control.</title>
        <authorList>
            <person name="Neafsey D.E."/>
            <person name="Barker B.M."/>
            <person name="Sharpton T.J."/>
            <person name="Stajich J.E."/>
            <person name="Park D.J."/>
            <person name="Whiston E."/>
            <person name="Hung C.-Y."/>
            <person name="McMahan C."/>
            <person name="White J."/>
            <person name="Sykes S."/>
            <person name="Heiman D."/>
            <person name="Young S."/>
            <person name="Zeng Q."/>
            <person name="Abouelleil A."/>
            <person name="Aftuck L."/>
            <person name="Bessette D."/>
            <person name="Brown A."/>
            <person name="FitzGerald M."/>
            <person name="Lui A."/>
            <person name="Macdonald J.P."/>
            <person name="Priest M."/>
            <person name="Orbach M.J."/>
            <person name="Galgiani J.N."/>
            <person name="Kirkland T.N."/>
            <person name="Cole G.T."/>
            <person name="Birren B.W."/>
            <person name="Henn M.R."/>
            <person name="Taylor J.W."/>
            <person name="Rounsley S.D."/>
        </authorList>
    </citation>
    <scope>GENOME REANNOTATION</scope>
    <source>
        <strain evidence="2">RS</strain>
    </source>
</reference>
<dbReference type="EMBL" id="GG704911">
    <property type="protein sequence ID" value="KJF60112.1"/>
    <property type="molecule type" value="Genomic_DNA"/>
</dbReference>
<evidence type="ECO:0000313" key="2">
    <source>
        <dbReference type="Proteomes" id="UP000001261"/>
    </source>
</evidence>
<dbReference type="AlphaFoldDB" id="A0A0D8JS66"/>
<keyword evidence="2" id="KW-1185">Reference proteome</keyword>
<protein>
    <submittedName>
        <fullName evidence="1">Uncharacterized protein</fullName>
    </submittedName>
</protein>
<dbReference type="GeneID" id="24164384"/>
<accession>A0A0D8JS66</accession>
<proteinExistence type="predicted"/>
<evidence type="ECO:0000313" key="1">
    <source>
        <dbReference type="EMBL" id="KJF60112.1"/>
    </source>
</evidence>
<sequence>MAVVWNTSSASIGILCIEMVGDIVISPMGPGIPTCRQQLKSPRGLATTVSSSLQNRWNGNWCRPAIRFRLPRLFTVSPSLPVECWPGKARVLTKRSSGPYEVYRLHPYLACSSCVMGLVMQRMYPDIQTKYPVNWLGARGPKKRQTL</sequence>
<gene>
    <name evidence="1" type="ORF">CIMG_12757</name>
</gene>
<organism evidence="1 2">
    <name type="scientific">Coccidioides immitis (strain RS)</name>
    <name type="common">Valley fever fungus</name>
    <dbReference type="NCBI Taxonomy" id="246410"/>
    <lineage>
        <taxon>Eukaryota</taxon>
        <taxon>Fungi</taxon>
        <taxon>Dikarya</taxon>
        <taxon>Ascomycota</taxon>
        <taxon>Pezizomycotina</taxon>
        <taxon>Eurotiomycetes</taxon>
        <taxon>Eurotiomycetidae</taxon>
        <taxon>Onygenales</taxon>
        <taxon>Onygenaceae</taxon>
        <taxon>Coccidioides</taxon>
    </lineage>
</organism>
<dbReference type="RefSeq" id="XP_004445756.1">
    <property type="nucleotide sequence ID" value="XM_004445699.1"/>
</dbReference>
<dbReference type="KEGG" id="cim:CIMG_12757"/>
<reference evidence="2" key="1">
    <citation type="journal article" date="2009" name="Genome Res.">
        <title>Comparative genomic analyses of the human fungal pathogens Coccidioides and their relatives.</title>
        <authorList>
            <person name="Sharpton T.J."/>
            <person name="Stajich J.E."/>
            <person name="Rounsley S.D."/>
            <person name="Gardner M.J."/>
            <person name="Wortman J.R."/>
            <person name="Jordar V.S."/>
            <person name="Maiti R."/>
            <person name="Kodira C.D."/>
            <person name="Neafsey D.E."/>
            <person name="Zeng Q."/>
            <person name="Hung C.-Y."/>
            <person name="McMahan C."/>
            <person name="Muszewska A."/>
            <person name="Grynberg M."/>
            <person name="Mandel M.A."/>
            <person name="Kellner E.M."/>
            <person name="Barker B.M."/>
            <person name="Galgiani J.N."/>
            <person name="Orbach M.J."/>
            <person name="Kirkland T.N."/>
            <person name="Cole G.T."/>
            <person name="Henn M.R."/>
            <person name="Birren B.W."/>
            <person name="Taylor J.W."/>
        </authorList>
    </citation>
    <scope>NUCLEOTIDE SEQUENCE [LARGE SCALE GENOMIC DNA]</scope>
    <source>
        <strain evidence="2">RS</strain>
    </source>
</reference>
<name>A0A0D8JS66_COCIM</name>